<feature type="domain" description="OmpA-like" evidence="9">
    <location>
        <begin position="234"/>
        <end position="351"/>
    </location>
</feature>
<comment type="subcellular location">
    <subcellularLocation>
        <location evidence="1">Cell membrane</location>
        <topology evidence="1">Single-pass membrane protein</topology>
    </subcellularLocation>
</comment>
<keyword evidence="5 8" id="KW-1133">Transmembrane helix</keyword>
<keyword evidence="10" id="KW-0966">Cell projection</keyword>
<evidence type="ECO:0000313" key="10">
    <source>
        <dbReference type="EMBL" id="AHA27753.1"/>
    </source>
</evidence>
<feature type="transmembrane region" description="Helical" evidence="8">
    <location>
        <begin position="34"/>
        <end position="52"/>
    </location>
</feature>
<dbReference type="PATRIC" id="fig|1261131.3.peg.371"/>
<evidence type="ECO:0000256" key="7">
    <source>
        <dbReference type="PROSITE-ProRule" id="PRU00473"/>
    </source>
</evidence>
<dbReference type="Gene3D" id="3.30.1330.60">
    <property type="entry name" value="OmpA-like domain"/>
    <property type="match status" value="1"/>
</dbReference>
<proteinExistence type="inferred from homology"/>
<keyword evidence="10" id="KW-0969">Cilium</keyword>
<dbReference type="RefSeq" id="WP_007557145.1">
    <property type="nucleotide sequence ID" value="NC_022793.1"/>
</dbReference>
<keyword evidence="10" id="KW-0282">Flagellum</keyword>
<dbReference type="PANTHER" id="PTHR30329">
    <property type="entry name" value="STATOR ELEMENT OF FLAGELLAR MOTOR COMPLEX"/>
    <property type="match status" value="1"/>
</dbReference>
<evidence type="ECO:0000256" key="3">
    <source>
        <dbReference type="ARBA" id="ARBA00022475"/>
    </source>
</evidence>
<keyword evidence="11" id="KW-1185">Reference proteome</keyword>
<evidence type="ECO:0000256" key="5">
    <source>
        <dbReference type="ARBA" id="ARBA00022989"/>
    </source>
</evidence>
<accession>U6B580</accession>
<dbReference type="SUPFAM" id="SSF103088">
    <property type="entry name" value="OmpA-like"/>
    <property type="match status" value="1"/>
</dbReference>
<evidence type="ECO:0000256" key="8">
    <source>
        <dbReference type="SAM" id="Phobius"/>
    </source>
</evidence>
<reference evidence="10 11" key="1">
    <citation type="journal article" date="2014" name="Mol. Plant Microbe Interact.">
        <title>The complete genome sequence of Candidatus Liberibacter americanus, associated with citrus Huanglongbing.</title>
        <authorList>
            <person name="Wulff N.A."/>
            <person name="Zhang S."/>
            <person name="Setubal J.C."/>
            <person name="Almeida N.F."/>
            <person name="Martins E.C."/>
            <person name="Harakava R."/>
            <person name="Kumar D."/>
            <person name="Rangel L.T."/>
            <person name="Foissac X."/>
            <person name="Bove J."/>
            <person name="Gabriel D.W."/>
        </authorList>
    </citation>
    <scope>NUCLEOTIDE SEQUENCE [LARGE SCALE GENOMIC DNA]</scope>
    <source>
        <strain evidence="10 11">Sao Paulo</strain>
    </source>
</reference>
<dbReference type="EMBL" id="CP006604">
    <property type="protein sequence ID" value="AHA27753.1"/>
    <property type="molecule type" value="Genomic_DNA"/>
</dbReference>
<protein>
    <submittedName>
        <fullName evidence="10">Flagellar motor protein</fullName>
    </submittedName>
</protein>
<evidence type="ECO:0000256" key="2">
    <source>
        <dbReference type="ARBA" id="ARBA00008914"/>
    </source>
</evidence>
<dbReference type="AlphaFoldDB" id="U6B580"/>
<dbReference type="eggNOG" id="COG1360">
    <property type="taxonomic scope" value="Bacteria"/>
</dbReference>
<dbReference type="CDD" id="cd07185">
    <property type="entry name" value="OmpA_C-like"/>
    <property type="match status" value="1"/>
</dbReference>
<dbReference type="KEGG" id="lar:lam_386"/>
<dbReference type="Pfam" id="PF13677">
    <property type="entry name" value="MotB_plug"/>
    <property type="match status" value="1"/>
</dbReference>
<organism evidence="10 11">
    <name type="scientific">Candidatus Liberibacter americanus str. Sao Paulo</name>
    <dbReference type="NCBI Taxonomy" id="1261131"/>
    <lineage>
        <taxon>Bacteria</taxon>
        <taxon>Pseudomonadati</taxon>
        <taxon>Pseudomonadota</taxon>
        <taxon>Alphaproteobacteria</taxon>
        <taxon>Hyphomicrobiales</taxon>
        <taxon>Rhizobiaceae</taxon>
        <taxon>Liberibacter</taxon>
    </lineage>
</organism>
<dbReference type="STRING" id="1261131.lam_386"/>
<keyword evidence="4 8" id="KW-0812">Transmembrane</keyword>
<comment type="similarity">
    <text evidence="2">Belongs to the MotB family.</text>
</comment>
<dbReference type="HOGENOM" id="CLU_016890_3_3_5"/>
<name>U6B580_9HYPH</name>
<keyword evidence="6 7" id="KW-0472">Membrane</keyword>
<evidence type="ECO:0000259" key="9">
    <source>
        <dbReference type="PROSITE" id="PS51123"/>
    </source>
</evidence>
<dbReference type="PANTHER" id="PTHR30329:SF21">
    <property type="entry name" value="LIPOPROTEIN YIAD-RELATED"/>
    <property type="match status" value="1"/>
</dbReference>
<dbReference type="PROSITE" id="PS51123">
    <property type="entry name" value="OMPA_2"/>
    <property type="match status" value="1"/>
</dbReference>
<dbReference type="InterPro" id="IPR025713">
    <property type="entry name" value="MotB-like_N_dom"/>
</dbReference>
<gene>
    <name evidence="10" type="primary">motB</name>
    <name evidence="10" type="ORF">lam_386</name>
</gene>
<evidence type="ECO:0000256" key="6">
    <source>
        <dbReference type="ARBA" id="ARBA00023136"/>
    </source>
</evidence>
<dbReference type="Pfam" id="PF00691">
    <property type="entry name" value="OmpA"/>
    <property type="match status" value="1"/>
</dbReference>
<dbReference type="Proteomes" id="UP000017862">
    <property type="component" value="Chromosome"/>
</dbReference>
<evidence type="ECO:0000313" key="11">
    <source>
        <dbReference type="Proteomes" id="UP000017862"/>
    </source>
</evidence>
<evidence type="ECO:0000256" key="1">
    <source>
        <dbReference type="ARBA" id="ARBA00004162"/>
    </source>
</evidence>
<dbReference type="InterPro" id="IPR006665">
    <property type="entry name" value="OmpA-like"/>
</dbReference>
<dbReference type="InterPro" id="IPR036737">
    <property type="entry name" value="OmpA-like_sf"/>
</dbReference>
<keyword evidence="3" id="KW-1003">Cell membrane</keyword>
<dbReference type="InterPro" id="IPR050330">
    <property type="entry name" value="Bact_OuterMem_StrucFunc"/>
</dbReference>
<evidence type="ECO:0000256" key="4">
    <source>
        <dbReference type="ARBA" id="ARBA00022692"/>
    </source>
</evidence>
<sequence length="351" mass="40765">MNHHEGDKNHVTKYIIIRKKKSSDYPKNFHTWKIAYADFMTALMSFFLLMWITHSIDDKTKISIESYFNPFKTATLSTYPQGLHDNIKVFNHPPDDQFNRIIREDLPFHNHSDYSIKNHISKKNSITKSYKKTNKLEISSDQIINDAHQDNKLHHTYNKYDLLAGFNYSGEIRDEIAEITEGALQLPKNKEALLRYKIKKRAQDLEKQIKLKLKGLTTGDLLARIAFQYTKQGVIITIADQVNYPMFEKGSSIPLSSTIILIKKIGEIISQGNEKISIQGHTDAYKYSNSIKDNWKLSFDRAYTAYKILREVGISENRILKISGFADHHLKILSDPMNESNRRIEILLQEE</sequence>
<dbReference type="GO" id="GO:0005886">
    <property type="term" value="C:plasma membrane"/>
    <property type="evidence" value="ECO:0007669"/>
    <property type="project" value="UniProtKB-SubCell"/>
</dbReference>